<dbReference type="PANTHER" id="PTHR34582:SF6">
    <property type="entry name" value="UPF0702 TRANSMEMBRANE PROTEIN YCAP"/>
    <property type="match status" value="1"/>
</dbReference>
<accession>A0A0M0KZK4</accession>
<feature type="transmembrane region" description="Helical" evidence="7">
    <location>
        <begin position="59"/>
        <end position="78"/>
    </location>
</feature>
<evidence type="ECO:0000313" key="9">
    <source>
        <dbReference type="EMBL" id="KOO44032.1"/>
    </source>
</evidence>
<dbReference type="AlphaFoldDB" id="A0A0M0KZK4"/>
<name>A0A0M0KZK4_9BACI</name>
<sequence>MFIDIGIFIVRAVIVVIGTWLVTSFIGKKSVAQLTPYEVAILFIVSNVAAQPLVSMDSFKTAFSMVLLGVSIVLLSYLSTKKPFYRLNATPSIVINKGQINMKELKRNRMSIYALLSMLRSQGFFRIADVEYAILELGGDLSVLSKEAARPVTPEDLKLNPDQQELSYAVVVDGVIIEEALRALHQSKEDLMMSIERQYRVEIGKVLYAEMDSQGTLYANLRPIYNEGNISS</sequence>
<dbReference type="Pfam" id="PF04239">
    <property type="entry name" value="DUF421"/>
    <property type="match status" value="1"/>
</dbReference>
<dbReference type="RefSeq" id="WP_053402241.1">
    <property type="nucleotide sequence ID" value="NZ_LILC01000019.1"/>
</dbReference>
<keyword evidence="5 7" id="KW-1133">Transmembrane helix</keyword>
<dbReference type="PANTHER" id="PTHR34582">
    <property type="entry name" value="UPF0702 TRANSMEMBRANE PROTEIN YCAP"/>
    <property type="match status" value="1"/>
</dbReference>
<comment type="caution">
    <text evidence="9">The sequence shown here is derived from an EMBL/GenBank/DDBJ whole genome shotgun (WGS) entry which is preliminary data.</text>
</comment>
<dbReference type="Gene3D" id="3.30.240.20">
    <property type="entry name" value="bsu07140 like domains"/>
    <property type="match status" value="2"/>
</dbReference>
<dbReference type="STRING" id="284581.AMD01_15025"/>
<keyword evidence="4 7" id="KW-0812">Transmembrane</keyword>
<proteinExistence type="inferred from homology"/>
<organism evidence="9 10">
    <name type="scientific">Priestia koreensis</name>
    <dbReference type="NCBI Taxonomy" id="284581"/>
    <lineage>
        <taxon>Bacteria</taxon>
        <taxon>Bacillati</taxon>
        <taxon>Bacillota</taxon>
        <taxon>Bacilli</taxon>
        <taxon>Bacillales</taxon>
        <taxon>Bacillaceae</taxon>
        <taxon>Priestia</taxon>
    </lineage>
</organism>
<evidence type="ECO:0000256" key="4">
    <source>
        <dbReference type="ARBA" id="ARBA00022692"/>
    </source>
</evidence>
<evidence type="ECO:0000256" key="6">
    <source>
        <dbReference type="ARBA" id="ARBA00023136"/>
    </source>
</evidence>
<keyword evidence="6 7" id="KW-0472">Membrane</keyword>
<evidence type="ECO:0000259" key="8">
    <source>
        <dbReference type="Pfam" id="PF04239"/>
    </source>
</evidence>
<evidence type="ECO:0000256" key="5">
    <source>
        <dbReference type="ARBA" id="ARBA00022989"/>
    </source>
</evidence>
<comment type="subcellular location">
    <subcellularLocation>
        <location evidence="1">Cell membrane</location>
        <topology evidence="1">Multi-pass membrane protein</topology>
    </subcellularLocation>
</comment>
<feature type="transmembrane region" description="Helical" evidence="7">
    <location>
        <begin position="6"/>
        <end position="27"/>
    </location>
</feature>
<keyword evidence="3" id="KW-1003">Cell membrane</keyword>
<dbReference type="PATRIC" id="fig|284581.3.peg.4077"/>
<protein>
    <recommendedName>
        <fullName evidence="8">YetF C-terminal domain-containing protein</fullName>
    </recommendedName>
</protein>
<evidence type="ECO:0000256" key="1">
    <source>
        <dbReference type="ARBA" id="ARBA00004651"/>
    </source>
</evidence>
<evidence type="ECO:0000256" key="2">
    <source>
        <dbReference type="ARBA" id="ARBA00006448"/>
    </source>
</evidence>
<gene>
    <name evidence="9" type="ORF">AMD01_15025</name>
</gene>
<feature type="domain" description="YetF C-terminal" evidence="8">
    <location>
        <begin position="88"/>
        <end position="212"/>
    </location>
</feature>
<evidence type="ECO:0000313" key="10">
    <source>
        <dbReference type="Proteomes" id="UP000037558"/>
    </source>
</evidence>
<evidence type="ECO:0000256" key="7">
    <source>
        <dbReference type="SAM" id="Phobius"/>
    </source>
</evidence>
<comment type="similarity">
    <text evidence="2">Belongs to the UPF0702 family.</text>
</comment>
<dbReference type="OrthoDB" id="9778331at2"/>
<evidence type="ECO:0000256" key="3">
    <source>
        <dbReference type="ARBA" id="ARBA00022475"/>
    </source>
</evidence>
<dbReference type="InterPro" id="IPR023090">
    <property type="entry name" value="UPF0702_alpha/beta_dom_sf"/>
</dbReference>
<feature type="transmembrane region" description="Helical" evidence="7">
    <location>
        <begin position="34"/>
        <end position="53"/>
    </location>
</feature>
<dbReference type="Proteomes" id="UP000037558">
    <property type="component" value="Unassembled WGS sequence"/>
</dbReference>
<dbReference type="EMBL" id="LILC01000019">
    <property type="protein sequence ID" value="KOO44032.1"/>
    <property type="molecule type" value="Genomic_DNA"/>
</dbReference>
<reference evidence="10" key="1">
    <citation type="submission" date="2015-08" db="EMBL/GenBank/DDBJ databases">
        <title>Fjat-14210 dsm16467.</title>
        <authorList>
            <person name="Liu B."/>
            <person name="Wang J."/>
            <person name="Zhu Y."/>
            <person name="Liu G."/>
            <person name="Chen Q."/>
            <person name="Chen Z."/>
            <person name="Lan J."/>
            <person name="Che J."/>
            <person name="Ge C."/>
            <person name="Shi H."/>
            <person name="Pan Z."/>
            <person name="Liu X."/>
        </authorList>
    </citation>
    <scope>NUCLEOTIDE SEQUENCE [LARGE SCALE GENOMIC DNA]</scope>
    <source>
        <strain evidence="10">DSM 16467</strain>
    </source>
</reference>
<dbReference type="InterPro" id="IPR007353">
    <property type="entry name" value="DUF421"/>
</dbReference>
<keyword evidence="10" id="KW-1185">Reference proteome</keyword>
<dbReference type="GO" id="GO:0005886">
    <property type="term" value="C:plasma membrane"/>
    <property type="evidence" value="ECO:0007669"/>
    <property type="project" value="UniProtKB-SubCell"/>
</dbReference>